<dbReference type="Pfam" id="PF07690">
    <property type="entry name" value="MFS_1"/>
    <property type="match status" value="2"/>
</dbReference>
<dbReference type="GO" id="GO:0012505">
    <property type="term" value="C:endomembrane system"/>
    <property type="evidence" value="ECO:0007669"/>
    <property type="project" value="UniProtKB-SubCell"/>
</dbReference>
<dbReference type="InterPro" id="IPR045120">
    <property type="entry name" value="Suco/Slp1-like"/>
</dbReference>
<evidence type="ECO:0000256" key="3">
    <source>
        <dbReference type="ARBA" id="ARBA00022692"/>
    </source>
</evidence>
<dbReference type="Proteomes" id="UP000030680">
    <property type="component" value="Unassembled WGS sequence"/>
</dbReference>
<evidence type="ECO:0000313" key="12">
    <source>
        <dbReference type="Proteomes" id="UP000030680"/>
    </source>
</evidence>
<proteinExistence type="predicted"/>
<feature type="region of interest" description="Disordered" evidence="6">
    <location>
        <begin position="1164"/>
        <end position="1186"/>
    </location>
</feature>
<evidence type="ECO:0000313" key="11">
    <source>
        <dbReference type="EMBL" id="EME27227.1"/>
    </source>
</evidence>
<evidence type="ECO:0000256" key="5">
    <source>
        <dbReference type="ARBA" id="ARBA00023136"/>
    </source>
</evidence>
<feature type="transmembrane region" description="Helical" evidence="7">
    <location>
        <begin position="617"/>
        <end position="642"/>
    </location>
</feature>
<feature type="compositionally biased region" description="Basic residues" evidence="6">
    <location>
        <begin position="850"/>
        <end position="859"/>
    </location>
</feature>
<feature type="transmembrane region" description="Helical" evidence="7">
    <location>
        <begin position="654"/>
        <end position="673"/>
    </location>
</feature>
<reference evidence="12" key="1">
    <citation type="journal article" date="2013" name="Science">
        <title>Gene transfer from bacteria and archaea facilitated evolution of an extremophilic eukaryote.</title>
        <authorList>
            <person name="Schonknecht G."/>
            <person name="Chen W.H."/>
            <person name="Ternes C.M."/>
            <person name="Barbier G.G."/>
            <person name="Shrestha R.P."/>
            <person name="Stanke M."/>
            <person name="Brautigam A."/>
            <person name="Baker B.J."/>
            <person name="Banfield J.F."/>
            <person name="Garavito R.M."/>
            <person name="Carr K."/>
            <person name="Wilkerson C."/>
            <person name="Rensing S.A."/>
            <person name="Gagneul D."/>
            <person name="Dickenson N.E."/>
            <person name="Oesterhelt C."/>
            <person name="Lercher M.J."/>
            <person name="Weber A.P."/>
        </authorList>
    </citation>
    <scope>NUCLEOTIDE SEQUENCE [LARGE SCALE GENOMIC DNA]</scope>
    <source>
        <strain evidence="12">074W</strain>
    </source>
</reference>
<dbReference type="GO" id="GO:0022857">
    <property type="term" value="F:transmembrane transporter activity"/>
    <property type="evidence" value="ECO:0007669"/>
    <property type="project" value="InterPro"/>
</dbReference>
<feature type="transmembrane region" description="Helical" evidence="7">
    <location>
        <begin position="685"/>
        <end position="703"/>
    </location>
</feature>
<dbReference type="Gene3D" id="1.20.1250.20">
    <property type="entry name" value="MFS general substrate transporter like domains"/>
    <property type="match status" value="1"/>
</dbReference>
<feature type="transmembrane region" description="Helical" evidence="7">
    <location>
        <begin position="867"/>
        <end position="895"/>
    </location>
</feature>
<feature type="transmembrane region" description="Helical" evidence="7">
    <location>
        <begin position="743"/>
        <end position="765"/>
    </location>
</feature>
<feature type="domain" description="Major facilitator superfamily (MFS) profile" evidence="9">
    <location>
        <begin position="620"/>
        <end position="1074"/>
    </location>
</feature>
<comment type="subcellular location">
    <subcellularLocation>
        <location evidence="2">Endomembrane system</location>
    </subcellularLocation>
    <subcellularLocation>
        <location evidence="1">Membrane</location>
        <topology evidence="1">Multi-pass membrane protein</topology>
    </subcellularLocation>
</comment>
<dbReference type="PANTHER" id="PTHR12953:SF0">
    <property type="entry name" value="SUN DOMAIN-CONTAINING OSSIFICATION FACTOR"/>
    <property type="match status" value="1"/>
</dbReference>
<dbReference type="Pfam" id="PF07738">
    <property type="entry name" value="Sad1_UNC"/>
    <property type="match status" value="1"/>
</dbReference>
<feature type="compositionally biased region" description="Basic and acidic residues" evidence="6">
    <location>
        <begin position="127"/>
        <end position="140"/>
    </location>
</feature>
<dbReference type="AlphaFoldDB" id="M2XBF0"/>
<feature type="transmembrane region" description="Helical" evidence="7">
    <location>
        <begin position="915"/>
        <end position="935"/>
    </location>
</feature>
<dbReference type="PROSITE" id="PS51469">
    <property type="entry name" value="SUN"/>
    <property type="match status" value="1"/>
</dbReference>
<dbReference type="OrthoDB" id="5667at2759"/>
<evidence type="ECO:0000256" key="6">
    <source>
        <dbReference type="SAM" id="MobiDB-lite"/>
    </source>
</evidence>
<dbReference type="KEGG" id="gsl:Gasu_52080"/>
<dbReference type="EMBL" id="KB454535">
    <property type="protein sequence ID" value="EME27227.1"/>
    <property type="molecule type" value="Genomic_DNA"/>
</dbReference>
<dbReference type="SUPFAM" id="SSF103473">
    <property type="entry name" value="MFS general substrate transporter"/>
    <property type="match status" value="1"/>
</dbReference>
<dbReference type="RefSeq" id="XP_005703747.1">
    <property type="nucleotide sequence ID" value="XM_005703690.1"/>
</dbReference>
<organism evidence="11 12">
    <name type="scientific">Galdieria sulphuraria</name>
    <name type="common">Red alga</name>
    <dbReference type="NCBI Taxonomy" id="130081"/>
    <lineage>
        <taxon>Eukaryota</taxon>
        <taxon>Rhodophyta</taxon>
        <taxon>Bangiophyceae</taxon>
        <taxon>Galdieriales</taxon>
        <taxon>Galdieriaceae</taxon>
        <taxon>Galdieria</taxon>
    </lineage>
</organism>
<feature type="transmembrane region" description="Helical" evidence="7">
    <location>
        <begin position="947"/>
        <end position="965"/>
    </location>
</feature>
<dbReference type="PROSITE" id="PS50850">
    <property type="entry name" value="MFS"/>
    <property type="match status" value="1"/>
</dbReference>
<dbReference type="InterPro" id="IPR020846">
    <property type="entry name" value="MFS_dom"/>
</dbReference>
<evidence type="ECO:0000259" key="10">
    <source>
        <dbReference type="PROSITE" id="PS51469"/>
    </source>
</evidence>
<sequence length="1186" mass="131422">MKCLSAIVCLAIVVCIETFEIHCSVAVSLDTCESTSCCYTSYSSVLPFPTLGAHSSSFIPKPCGLEQTEPVSTLENTKQWVVPEESSLVENNTFVSSDEEEREGNEEHYVSLEKWRDKVYFDIERERKKEDNSSEQKVEQIEPTPEVDSFVPVEKNLHRFETLQETKSVLEHLVCNPPREERQSSSSVENFGDSVNTYFPVESDAGDVACATLKHQGVSSHLIESSAVNANHSEAWKCDKVLDNEWSVYKLFAKCLQFVNKIGAAFSRKLRNEVSETVSQDGFNFASVDAGARILAANKGSTGAKNVLHEDKDKYMLSPCKHNRWVVIELSEEILLKRVEVANFEYFSSFPKNLVLLGSQRFPTDKWILLQVAAFNETRDIQYFEIRGDAFIRYLKVLFVGVQGREFFCTISLVRVFGKRLVDDWKEALEQSNRDRHVAAEVIAGASLKKIASVSNKCGMDGRNCSVNSTLLGSPNIPGVSLESNYTCIDDDNNKSCNESSSEAFTRSRFAGFTGISENFQMEQNDSFQNISAFSEAVEESIFRQLTRMLRQLELNQTLVSQYVELHLAEYAASLSDAKRLAVVARQESEILQQRLQQLEKTVPSGMLAGTMEPRECWTIAFGAAVLNFLQVSCFFIAPAVLLPLVVKELKASLALAPLPIAIGKIAYVLFLVPEGVILDSVGPCVFLIVGFIGLSIVSFLYSILVRSFTVLCLFHICLAAFASVTGVPVYSLLLSELFKENLGLALGLVLSGFSLAGTVIPFTLGPLAVRKGWRLIWKLLSLILGTISVPIAFYIWRRFPAAAKGLKDSESFPRSPSSISYSPRFSRRSLQDRGKLSFSGRSSPNLRNVSRRSLSRRPSRMDNRKLSGLTNTGSIFSPIYFSLMICYICVQYAYGCFNENILFFLTVDADFSLGHASLILSLINCAAFAAKLVGGHLGDTHDRYRLAAFSSASAAAGIIILFLPGTNASQYTRLPSLGTSSFQFFLFAIAFGAGYGSTFNCLYSIVPNVFPLSRIGVVQSSLFGFGLLGNATGALMTGSLREWTGSYDLSFSVAFVMCCIAFIVFHMLEVIEHHMVSSSFHSDEQVLSSESTQPMYKSEVSIPLHQEQSTSYDTNEGQTAKENESFLKRSTSSIAMLQHSKTFSSLVDRGVLSYSFDFLPNISVDNASDDSSEDEVEEDNEENET</sequence>
<feature type="region of interest" description="Disordered" evidence="6">
    <location>
        <begin position="808"/>
        <end position="866"/>
    </location>
</feature>
<dbReference type="GO" id="GO:0034975">
    <property type="term" value="P:protein folding in endoplasmic reticulum"/>
    <property type="evidence" value="ECO:0007669"/>
    <property type="project" value="TreeGrafter"/>
</dbReference>
<evidence type="ECO:0000256" key="8">
    <source>
        <dbReference type="SAM" id="SignalP"/>
    </source>
</evidence>
<keyword evidence="4 7" id="KW-1133">Transmembrane helix</keyword>
<keyword evidence="3 7" id="KW-0812">Transmembrane</keyword>
<dbReference type="GO" id="GO:0005737">
    <property type="term" value="C:cytoplasm"/>
    <property type="evidence" value="ECO:0007669"/>
    <property type="project" value="TreeGrafter"/>
</dbReference>
<feature type="region of interest" description="Disordered" evidence="6">
    <location>
        <begin position="127"/>
        <end position="147"/>
    </location>
</feature>
<feature type="transmembrane region" description="Helical" evidence="7">
    <location>
        <begin position="709"/>
        <end position="731"/>
    </location>
</feature>
<evidence type="ECO:0000256" key="2">
    <source>
        <dbReference type="ARBA" id="ARBA00004308"/>
    </source>
</evidence>
<dbReference type="GO" id="GO:0016020">
    <property type="term" value="C:membrane"/>
    <property type="evidence" value="ECO:0007669"/>
    <property type="project" value="UniProtKB-SubCell"/>
</dbReference>
<dbReference type="PANTHER" id="PTHR12953">
    <property type="entry name" value="MEMBRANE PROTEIN CH1 RELATED"/>
    <property type="match status" value="1"/>
</dbReference>
<evidence type="ECO:0000256" key="1">
    <source>
        <dbReference type="ARBA" id="ARBA00004141"/>
    </source>
</evidence>
<feature type="domain" description="SUN" evidence="10">
    <location>
        <begin position="266"/>
        <end position="421"/>
    </location>
</feature>
<dbReference type="InterPro" id="IPR036259">
    <property type="entry name" value="MFS_trans_sf"/>
</dbReference>
<feature type="chain" id="PRO_5004028655" evidence="8">
    <location>
        <begin position="19"/>
        <end position="1186"/>
    </location>
</feature>
<evidence type="ECO:0000256" key="7">
    <source>
        <dbReference type="SAM" id="Phobius"/>
    </source>
</evidence>
<dbReference type="Gramene" id="EME27227">
    <property type="protein sequence ID" value="EME27227"/>
    <property type="gene ID" value="Gasu_52080"/>
</dbReference>
<keyword evidence="5 7" id="KW-0472">Membrane</keyword>
<feature type="transmembrane region" description="Helical" evidence="7">
    <location>
        <begin position="1016"/>
        <end position="1038"/>
    </location>
</feature>
<keyword evidence="12" id="KW-1185">Reference proteome</keyword>
<name>M2XBF0_GALSU</name>
<protein>
    <submittedName>
        <fullName evidence="11">MFS transporter</fullName>
    </submittedName>
</protein>
<evidence type="ECO:0000259" key="9">
    <source>
        <dbReference type="PROSITE" id="PS50850"/>
    </source>
</evidence>
<dbReference type="GeneID" id="17086155"/>
<feature type="compositionally biased region" description="Low complexity" evidence="6">
    <location>
        <begin position="813"/>
        <end position="825"/>
    </location>
</feature>
<accession>M2XBF0</accession>
<dbReference type="InterPro" id="IPR011701">
    <property type="entry name" value="MFS"/>
</dbReference>
<dbReference type="STRING" id="130081.M2XBF0"/>
<keyword evidence="8" id="KW-0732">Signal</keyword>
<feature type="transmembrane region" description="Helical" evidence="7">
    <location>
        <begin position="1050"/>
        <end position="1069"/>
    </location>
</feature>
<feature type="compositionally biased region" description="Acidic residues" evidence="6">
    <location>
        <begin position="1168"/>
        <end position="1186"/>
    </location>
</feature>
<gene>
    <name evidence="11" type="ORF">Gasu_52080</name>
</gene>
<dbReference type="eggNOG" id="KOG1396">
    <property type="taxonomic scope" value="Eukaryota"/>
</dbReference>
<feature type="transmembrane region" description="Helical" evidence="7">
    <location>
        <begin position="985"/>
        <end position="1004"/>
    </location>
</feature>
<dbReference type="InterPro" id="IPR012919">
    <property type="entry name" value="SUN_dom"/>
</dbReference>
<evidence type="ECO:0000256" key="4">
    <source>
        <dbReference type="ARBA" id="ARBA00022989"/>
    </source>
</evidence>
<feature type="signal peptide" evidence="8">
    <location>
        <begin position="1"/>
        <end position="18"/>
    </location>
</feature>